<dbReference type="EMBL" id="AP013035">
    <property type="protein sequence ID" value="BAT70940.1"/>
    <property type="molecule type" value="Genomic_DNA"/>
</dbReference>
<evidence type="ECO:0000256" key="3">
    <source>
        <dbReference type="ARBA" id="ARBA00022840"/>
    </source>
</evidence>
<evidence type="ECO:0000256" key="2">
    <source>
        <dbReference type="ARBA" id="ARBA00022741"/>
    </source>
</evidence>
<keyword evidence="3 7" id="KW-0067">ATP-binding</keyword>
<dbReference type="EC" id="3.6.3.34" evidence="7"/>
<keyword evidence="7" id="KW-0378">Hydrolase</keyword>
<feature type="domain" description="ABC transporter" evidence="6">
    <location>
        <begin position="3"/>
        <end position="233"/>
    </location>
</feature>
<accession>A0A0S3QRI0</accession>
<keyword evidence="8" id="KW-1185">Reference proteome</keyword>
<name>A0A0S3QRI0_THET7</name>
<evidence type="ECO:0000259" key="6">
    <source>
        <dbReference type="PROSITE" id="PS50893"/>
    </source>
</evidence>
<dbReference type="InterPro" id="IPR027417">
    <property type="entry name" value="P-loop_NTPase"/>
</dbReference>
<dbReference type="GO" id="GO:0005524">
    <property type="term" value="F:ATP binding"/>
    <property type="evidence" value="ECO:0007669"/>
    <property type="project" value="UniProtKB-KW"/>
</dbReference>
<dbReference type="PROSITE" id="PS50893">
    <property type="entry name" value="ABC_TRANSPORTER_2"/>
    <property type="match status" value="1"/>
</dbReference>
<reference evidence="8" key="1">
    <citation type="journal article" date="2018" name="Science">
        <title>A primordial and reversible TCA cycle in a facultatively chemolithoautotrophic thermophile.</title>
        <authorList>
            <person name="Nunoura T."/>
            <person name="Chikaraishi Y."/>
            <person name="Izaki R."/>
            <person name="Suwa T."/>
            <person name="Sato T."/>
            <person name="Harada T."/>
            <person name="Mori K."/>
            <person name="Kato Y."/>
            <person name="Miyazaki M."/>
            <person name="Shimamura S."/>
            <person name="Yanagawa K."/>
            <person name="Shuto A."/>
            <person name="Ohkouchi N."/>
            <person name="Fujita N."/>
            <person name="Takaki Y."/>
            <person name="Atomi H."/>
            <person name="Takai K."/>
        </authorList>
    </citation>
    <scope>NUCLEOTIDE SEQUENCE [LARGE SCALE GENOMIC DNA]</scope>
    <source>
        <strain evidence="8">DSM 17441 / JCM 13301 / NBRC 103674 / ABI70S6</strain>
    </source>
</reference>
<dbReference type="SMART" id="SM00382">
    <property type="entry name" value="AAA"/>
    <property type="match status" value="1"/>
</dbReference>
<dbReference type="InterPro" id="IPR003439">
    <property type="entry name" value="ABC_transporter-like_ATP-bd"/>
</dbReference>
<dbReference type="Proteomes" id="UP000063234">
    <property type="component" value="Chromosome"/>
</dbReference>
<comment type="function">
    <text evidence="5">Part of the ABC transporter complex HmuTUV involved in hemin import. Responsible for energy coupling to the transport system.</text>
</comment>
<dbReference type="Gene3D" id="3.40.50.300">
    <property type="entry name" value="P-loop containing nucleotide triphosphate hydrolases"/>
    <property type="match status" value="1"/>
</dbReference>
<keyword evidence="2" id="KW-0547">Nucleotide-binding</keyword>
<evidence type="ECO:0000256" key="4">
    <source>
        <dbReference type="ARBA" id="ARBA00022967"/>
    </source>
</evidence>
<dbReference type="SUPFAM" id="SSF52540">
    <property type="entry name" value="P-loop containing nucleoside triphosphate hydrolases"/>
    <property type="match status" value="1"/>
</dbReference>
<evidence type="ECO:0000256" key="1">
    <source>
        <dbReference type="ARBA" id="ARBA00022448"/>
    </source>
</evidence>
<dbReference type="KEGG" id="ttk:TST_0130"/>
<dbReference type="PANTHER" id="PTHR42794:SF1">
    <property type="entry name" value="HEMIN IMPORT ATP-BINDING PROTEIN HMUV"/>
    <property type="match status" value="1"/>
</dbReference>
<keyword evidence="1" id="KW-0813">Transport</keyword>
<dbReference type="PANTHER" id="PTHR42794">
    <property type="entry name" value="HEMIN IMPORT ATP-BINDING PROTEIN HMUV"/>
    <property type="match status" value="1"/>
</dbReference>
<organism evidence="7 8">
    <name type="scientific">Thermosulfidibacter takaii (strain DSM 17441 / JCM 13301 / NBRC 103674 / ABI70S6)</name>
    <dbReference type="NCBI Taxonomy" id="1298851"/>
    <lineage>
        <taxon>Bacteria</taxon>
        <taxon>Pseudomonadati</taxon>
        <taxon>Thermosulfidibacterota</taxon>
        <taxon>Thermosulfidibacteria</taxon>
        <taxon>Thermosulfidibacterales</taxon>
        <taxon>Thermosulfidibacteraceae</taxon>
    </lineage>
</organism>
<dbReference type="CDD" id="cd03214">
    <property type="entry name" value="ABC_Iron-Siderophores_B12_Hemin"/>
    <property type="match status" value="1"/>
</dbReference>
<dbReference type="AlphaFoldDB" id="A0A0S3QRI0"/>
<protein>
    <submittedName>
        <fullName evidence="7">Iron complex transport system ATP-binding protein</fullName>
        <ecNumber evidence="7">3.6.3.34</ecNumber>
    </submittedName>
</protein>
<gene>
    <name evidence="7" type="ORF">TST_0130</name>
</gene>
<proteinExistence type="predicted"/>
<dbReference type="OrthoDB" id="9804819at2"/>
<sequence length="242" mass="27345">MCDILVESLRCKRGGFSLEIDKLHFKKGEKVAILGENGSGKSTLLMAMVGFLKYSGKVSYDGVSIREIPPSERAKIVSYLPQKVDVLFNYSVKDVVLMGRYPWMEKGFPRADDVARTEKVLQEYNLKTIADRGVLELSGGEQRRVFLAKTVNQDTRAILLDEPTDMMDVRYAKEALKKLLSLPATVVAVMHDVNLALSYFSRVIFLKNGRLVADVQSDFVDEKHLGFVYDTPVHRGQAFLFW</sequence>
<evidence type="ECO:0000256" key="5">
    <source>
        <dbReference type="ARBA" id="ARBA00037066"/>
    </source>
</evidence>
<dbReference type="RefSeq" id="WP_068548705.1">
    <property type="nucleotide sequence ID" value="NZ_AP013035.1"/>
</dbReference>
<dbReference type="PROSITE" id="PS00211">
    <property type="entry name" value="ABC_TRANSPORTER_1"/>
    <property type="match status" value="1"/>
</dbReference>
<dbReference type="InterPro" id="IPR003593">
    <property type="entry name" value="AAA+_ATPase"/>
</dbReference>
<keyword evidence="4" id="KW-1278">Translocase</keyword>
<dbReference type="STRING" id="1298851.TST_0130"/>
<evidence type="ECO:0000313" key="8">
    <source>
        <dbReference type="Proteomes" id="UP000063234"/>
    </source>
</evidence>
<dbReference type="GO" id="GO:0016887">
    <property type="term" value="F:ATP hydrolysis activity"/>
    <property type="evidence" value="ECO:0007669"/>
    <property type="project" value="InterPro"/>
</dbReference>
<dbReference type="InterPro" id="IPR017871">
    <property type="entry name" value="ABC_transporter-like_CS"/>
</dbReference>
<dbReference type="Pfam" id="PF00005">
    <property type="entry name" value="ABC_tran"/>
    <property type="match status" value="1"/>
</dbReference>
<evidence type="ECO:0000313" key="7">
    <source>
        <dbReference type="EMBL" id="BAT70940.1"/>
    </source>
</evidence>